<dbReference type="EMBL" id="KZ453539">
    <property type="protein sequence ID" value="PKA47173.1"/>
    <property type="molecule type" value="Genomic_DNA"/>
</dbReference>
<organism evidence="1 2">
    <name type="scientific">Apostasia shenzhenica</name>
    <dbReference type="NCBI Taxonomy" id="1088818"/>
    <lineage>
        <taxon>Eukaryota</taxon>
        <taxon>Viridiplantae</taxon>
        <taxon>Streptophyta</taxon>
        <taxon>Embryophyta</taxon>
        <taxon>Tracheophyta</taxon>
        <taxon>Spermatophyta</taxon>
        <taxon>Magnoliopsida</taxon>
        <taxon>Liliopsida</taxon>
        <taxon>Asparagales</taxon>
        <taxon>Orchidaceae</taxon>
        <taxon>Apostasioideae</taxon>
        <taxon>Apostasia</taxon>
    </lineage>
</organism>
<protein>
    <submittedName>
        <fullName evidence="1">Uncharacterized protein</fullName>
    </submittedName>
</protein>
<proteinExistence type="predicted"/>
<reference evidence="1 2" key="1">
    <citation type="journal article" date="2017" name="Nature">
        <title>The Apostasia genome and the evolution of orchids.</title>
        <authorList>
            <person name="Zhang G.Q."/>
            <person name="Liu K.W."/>
            <person name="Li Z."/>
            <person name="Lohaus R."/>
            <person name="Hsiao Y.Y."/>
            <person name="Niu S.C."/>
            <person name="Wang J.Y."/>
            <person name="Lin Y.C."/>
            <person name="Xu Q."/>
            <person name="Chen L.J."/>
            <person name="Yoshida K."/>
            <person name="Fujiwara S."/>
            <person name="Wang Z.W."/>
            <person name="Zhang Y.Q."/>
            <person name="Mitsuda N."/>
            <person name="Wang M."/>
            <person name="Liu G.H."/>
            <person name="Pecoraro L."/>
            <person name="Huang H.X."/>
            <person name="Xiao X.J."/>
            <person name="Lin M."/>
            <person name="Wu X.Y."/>
            <person name="Wu W.L."/>
            <person name="Chen Y.Y."/>
            <person name="Chang S.B."/>
            <person name="Sakamoto S."/>
            <person name="Ohme-Takagi M."/>
            <person name="Yagi M."/>
            <person name="Zeng S.J."/>
            <person name="Shen C.Y."/>
            <person name="Yeh C.M."/>
            <person name="Luo Y.B."/>
            <person name="Tsai W.C."/>
            <person name="Van de Peer Y."/>
            <person name="Liu Z.J."/>
        </authorList>
    </citation>
    <scope>NUCLEOTIDE SEQUENCE [LARGE SCALE GENOMIC DNA]</scope>
    <source>
        <strain evidence="2">cv. Shenzhen</strain>
        <tissue evidence="1">Stem</tissue>
    </source>
</reference>
<keyword evidence="2" id="KW-1185">Reference proteome</keyword>
<sequence>MAASRSRTTPVACGHAARSCLQRGSRRCRAATRGPLAAQRSVSCGHARPPEAARGDAVKARLPNLVERGRDRGFDRPKRKQLMAAVTATAILGGARFPAAGYMAPWSPSLLLLPCPRRSLPCAAFHFEGGRNIENGAVMAPDSNRRDCEISSPMMLKMGRTIVVDVWGELGYIVSDVWGERDKSPEATVAAKSAAVVKAYKISLSCRKERLQGIRRAWEGLASTLIRKSKITADDLSGVDPLPCLGADATYREERLDITDDLIQ</sequence>
<gene>
    <name evidence="1" type="ORF">AXF42_Ash017118</name>
</gene>
<evidence type="ECO:0000313" key="2">
    <source>
        <dbReference type="Proteomes" id="UP000236161"/>
    </source>
</evidence>
<name>A0A2H9ZV71_9ASPA</name>
<evidence type="ECO:0000313" key="1">
    <source>
        <dbReference type="EMBL" id="PKA47173.1"/>
    </source>
</evidence>
<accession>A0A2H9ZV71</accession>
<dbReference type="AlphaFoldDB" id="A0A2H9ZV71"/>
<dbReference type="Proteomes" id="UP000236161">
    <property type="component" value="Unassembled WGS sequence"/>
</dbReference>